<dbReference type="RefSeq" id="WP_378302682.1">
    <property type="nucleotide sequence ID" value="NZ_JBHTJA010000060.1"/>
</dbReference>
<organism evidence="4 5">
    <name type="scientific">Actinomadura sediminis</name>
    <dbReference type="NCBI Taxonomy" id="1038904"/>
    <lineage>
        <taxon>Bacteria</taxon>
        <taxon>Bacillati</taxon>
        <taxon>Actinomycetota</taxon>
        <taxon>Actinomycetes</taxon>
        <taxon>Streptosporangiales</taxon>
        <taxon>Thermomonosporaceae</taxon>
        <taxon>Actinomadura</taxon>
    </lineage>
</organism>
<comment type="caution">
    <text evidence="4">The sequence shown here is derived from an EMBL/GenBank/DDBJ whole genome shotgun (WGS) entry which is preliminary data.</text>
</comment>
<dbReference type="InterPro" id="IPR029052">
    <property type="entry name" value="Metallo-depent_PP-like"/>
</dbReference>
<accession>A0ABW3EVT1</accession>
<dbReference type="InterPro" id="IPR039331">
    <property type="entry name" value="PAPs-like"/>
</dbReference>
<protein>
    <submittedName>
        <fullName evidence="4">Fibronectin type III domain-containing protein</fullName>
    </submittedName>
</protein>
<evidence type="ECO:0000313" key="4">
    <source>
        <dbReference type="EMBL" id="MFD0903654.1"/>
    </source>
</evidence>
<evidence type="ECO:0000256" key="2">
    <source>
        <dbReference type="SAM" id="MobiDB-lite"/>
    </source>
</evidence>
<keyword evidence="1" id="KW-0732">Signal</keyword>
<evidence type="ECO:0000259" key="3">
    <source>
        <dbReference type="Pfam" id="PF16656"/>
    </source>
</evidence>
<proteinExistence type="predicted"/>
<dbReference type="PANTHER" id="PTHR22953:SF153">
    <property type="entry name" value="PURPLE ACID PHOSPHATASE"/>
    <property type="match status" value="1"/>
</dbReference>
<evidence type="ECO:0000313" key="5">
    <source>
        <dbReference type="Proteomes" id="UP001596972"/>
    </source>
</evidence>
<reference evidence="5" key="1">
    <citation type="journal article" date="2019" name="Int. J. Syst. Evol. Microbiol.">
        <title>The Global Catalogue of Microorganisms (GCM) 10K type strain sequencing project: providing services to taxonomists for standard genome sequencing and annotation.</title>
        <authorList>
            <consortium name="The Broad Institute Genomics Platform"/>
            <consortium name="The Broad Institute Genome Sequencing Center for Infectious Disease"/>
            <person name="Wu L."/>
            <person name="Ma J."/>
        </authorList>
    </citation>
    <scope>NUCLEOTIDE SEQUENCE [LARGE SCALE GENOMIC DNA]</scope>
    <source>
        <strain evidence="5">JCM 31202</strain>
    </source>
</reference>
<dbReference type="Gene3D" id="2.60.40.380">
    <property type="entry name" value="Purple acid phosphatase-like, N-terminal"/>
    <property type="match status" value="1"/>
</dbReference>
<dbReference type="SUPFAM" id="SSF49363">
    <property type="entry name" value="Purple acid phosphatase, N-terminal domain"/>
    <property type="match status" value="1"/>
</dbReference>
<dbReference type="Gene3D" id="3.60.21.10">
    <property type="match status" value="1"/>
</dbReference>
<dbReference type="Pfam" id="PF16656">
    <property type="entry name" value="Pur_ac_phosph_N"/>
    <property type="match status" value="1"/>
</dbReference>
<sequence length="258" mass="29193">MSWRTPHSVRRPRVMLGTPHGGLGRTYGARTRAYRDPVTREEVQAHHVRIRGLRPDTDYLYMAVHDGATPEPGTFRTAPRGRRPLTFTSFGDQSTPQVNKPMPTDRITLWTQDNYGSRFAGDTTTAVEPIAPLFHLMNGDLCYAQLSGNPTRVWRDWFINNSRSMRNRPWMPAAGNHENEAGNGPIGYHAFQTYFDVPRNGCDDRVNPYGFCSFDVDPGRRGGRTTMRVTYHAVTGPGGATRPVDTFVLERPRSDDRR</sequence>
<dbReference type="PANTHER" id="PTHR22953">
    <property type="entry name" value="ACID PHOSPHATASE RELATED"/>
    <property type="match status" value="1"/>
</dbReference>
<name>A0ABW3EVT1_9ACTN</name>
<feature type="region of interest" description="Disordered" evidence="2">
    <location>
        <begin position="1"/>
        <end position="40"/>
    </location>
</feature>
<feature type="domain" description="Purple acid phosphatase N-terminal" evidence="3">
    <location>
        <begin position="2"/>
        <end position="77"/>
    </location>
</feature>
<keyword evidence="5" id="KW-1185">Reference proteome</keyword>
<dbReference type="EMBL" id="JBHTJA010000060">
    <property type="protein sequence ID" value="MFD0903654.1"/>
    <property type="molecule type" value="Genomic_DNA"/>
</dbReference>
<gene>
    <name evidence="4" type="ORF">ACFQ11_24920</name>
</gene>
<dbReference type="Proteomes" id="UP001596972">
    <property type="component" value="Unassembled WGS sequence"/>
</dbReference>
<dbReference type="InterPro" id="IPR008963">
    <property type="entry name" value="Purple_acid_Pase-like_N"/>
</dbReference>
<dbReference type="InterPro" id="IPR015914">
    <property type="entry name" value="PAPs_N"/>
</dbReference>
<dbReference type="SUPFAM" id="SSF56300">
    <property type="entry name" value="Metallo-dependent phosphatases"/>
    <property type="match status" value="1"/>
</dbReference>
<evidence type="ECO:0000256" key="1">
    <source>
        <dbReference type="ARBA" id="ARBA00022729"/>
    </source>
</evidence>